<comment type="subunit">
    <text evidence="2 5">Homodecamer; pentamer of dimers.</text>
</comment>
<accession>A0ABV8JJR5</accession>
<dbReference type="EMBL" id="JBHSAP010000018">
    <property type="protein sequence ID" value="MFC4078055.1"/>
    <property type="molecule type" value="Genomic_DNA"/>
</dbReference>
<comment type="pathway">
    <text evidence="5">Cofactor biosynthesis; (R)-pantothenate biosynthesis; (R)-pantoate from 3-methyl-2-oxobutanoate: step 1/2.</text>
</comment>
<feature type="binding site" evidence="5">
    <location>
        <position position="117"/>
    </location>
    <ligand>
        <name>3-methyl-2-oxobutanoate</name>
        <dbReference type="ChEBI" id="CHEBI:11851"/>
    </ligand>
</feature>
<evidence type="ECO:0000256" key="3">
    <source>
        <dbReference type="ARBA" id="ARBA00022655"/>
    </source>
</evidence>
<comment type="similarity">
    <text evidence="1 5">Belongs to the PanB family.</text>
</comment>
<dbReference type="PANTHER" id="PTHR20881:SF0">
    <property type="entry name" value="3-METHYL-2-OXOBUTANOATE HYDROXYMETHYLTRANSFERASE"/>
    <property type="match status" value="1"/>
</dbReference>
<name>A0ABV8JJR5_9BACL</name>
<comment type="catalytic activity">
    <reaction evidence="5">
        <text>(6R)-5,10-methylene-5,6,7,8-tetrahydrofolate + 3-methyl-2-oxobutanoate + H2O = 2-dehydropantoate + (6S)-5,6,7,8-tetrahydrofolate</text>
        <dbReference type="Rhea" id="RHEA:11824"/>
        <dbReference type="ChEBI" id="CHEBI:11561"/>
        <dbReference type="ChEBI" id="CHEBI:11851"/>
        <dbReference type="ChEBI" id="CHEBI:15377"/>
        <dbReference type="ChEBI" id="CHEBI:15636"/>
        <dbReference type="ChEBI" id="CHEBI:57453"/>
        <dbReference type="EC" id="2.1.2.11"/>
    </reaction>
</comment>
<dbReference type="NCBIfam" id="NF001452">
    <property type="entry name" value="PRK00311.1"/>
    <property type="match status" value="1"/>
</dbReference>
<feature type="binding site" evidence="5">
    <location>
        <position position="48"/>
    </location>
    <ligand>
        <name>Mg(2+)</name>
        <dbReference type="ChEBI" id="CHEBI:18420"/>
    </ligand>
</feature>
<keyword evidence="5" id="KW-0479">Metal-binding</keyword>
<comment type="subcellular location">
    <subcellularLocation>
        <location evidence="5">Cytoplasm</location>
    </subcellularLocation>
</comment>
<dbReference type="Pfam" id="PF02548">
    <property type="entry name" value="Pantoate_transf"/>
    <property type="match status" value="1"/>
</dbReference>
<dbReference type="InterPro" id="IPR003700">
    <property type="entry name" value="Pantoate_hydroxy_MeTrfase"/>
</dbReference>
<gene>
    <name evidence="5 6" type="primary">panB</name>
    <name evidence="6" type="ORF">ACFOUO_14730</name>
</gene>
<dbReference type="Proteomes" id="UP001595843">
    <property type="component" value="Unassembled WGS sequence"/>
</dbReference>
<evidence type="ECO:0000256" key="1">
    <source>
        <dbReference type="ARBA" id="ARBA00008676"/>
    </source>
</evidence>
<evidence type="ECO:0000256" key="4">
    <source>
        <dbReference type="ARBA" id="ARBA00022679"/>
    </source>
</evidence>
<feature type="binding site" evidence="5">
    <location>
        <position position="87"/>
    </location>
    <ligand>
        <name>Mg(2+)</name>
        <dbReference type="ChEBI" id="CHEBI:18420"/>
    </ligand>
</feature>
<keyword evidence="7" id="KW-1185">Reference proteome</keyword>
<dbReference type="GO" id="GO:0003864">
    <property type="term" value="F:3-methyl-2-oxobutanoate hydroxymethyltransferase activity"/>
    <property type="evidence" value="ECO:0007669"/>
    <property type="project" value="UniProtKB-EC"/>
</dbReference>
<keyword evidence="5" id="KW-0460">Magnesium</keyword>
<feature type="active site" description="Proton acceptor" evidence="5">
    <location>
        <position position="186"/>
    </location>
</feature>
<dbReference type="InterPro" id="IPR015813">
    <property type="entry name" value="Pyrv/PenolPyrv_kinase-like_dom"/>
</dbReference>
<reference evidence="7" key="1">
    <citation type="journal article" date="2019" name="Int. J. Syst. Evol. Microbiol.">
        <title>The Global Catalogue of Microorganisms (GCM) 10K type strain sequencing project: providing services to taxonomists for standard genome sequencing and annotation.</title>
        <authorList>
            <consortium name="The Broad Institute Genomics Platform"/>
            <consortium name="The Broad Institute Genome Sequencing Center for Infectious Disease"/>
            <person name="Wu L."/>
            <person name="Ma J."/>
        </authorList>
    </citation>
    <scope>NUCLEOTIDE SEQUENCE [LARGE SCALE GENOMIC DNA]</scope>
    <source>
        <strain evidence="7">IBRC-M 10813</strain>
    </source>
</reference>
<proteinExistence type="inferred from homology"/>
<comment type="caution">
    <text evidence="6">The sequence shown here is derived from an EMBL/GenBank/DDBJ whole genome shotgun (WGS) entry which is preliminary data.</text>
</comment>
<feature type="binding site" evidence="5">
    <location>
        <position position="119"/>
    </location>
    <ligand>
        <name>Mg(2+)</name>
        <dbReference type="ChEBI" id="CHEBI:18420"/>
    </ligand>
</feature>
<evidence type="ECO:0000256" key="5">
    <source>
        <dbReference type="HAMAP-Rule" id="MF_00156"/>
    </source>
</evidence>
<evidence type="ECO:0000256" key="2">
    <source>
        <dbReference type="ARBA" id="ARBA00011424"/>
    </source>
</evidence>
<dbReference type="RefSeq" id="WP_380705884.1">
    <property type="nucleotide sequence ID" value="NZ_JBHSAP010000018.1"/>
</dbReference>
<dbReference type="Gene3D" id="3.20.20.60">
    <property type="entry name" value="Phosphoenolpyruvate-binding domains"/>
    <property type="match status" value="1"/>
</dbReference>
<protein>
    <recommendedName>
        <fullName evidence="5">3-methyl-2-oxobutanoate hydroxymethyltransferase</fullName>
        <ecNumber evidence="5">2.1.2.11</ecNumber>
    </recommendedName>
    <alternativeName>
        <fullName evidence="5">Ketopantoate hydroxymethyltransferase</fullName>
        <shortName evidence="5">KPHMT</shortName>
    </alternativeName>
</protein>
<dbReference type="NCBIfam" id="TIGR00222">
    <property type="entry name" value="panB"/>
    <property type="match status" value="1"/>
</dbReference>
<evidence type="ECO:0000313" key="7">
    <source>
        <dbReference type="Proteomes" id="UP001595843"/>
    </source>
</evidence>
<comment type="cofactor">
    <cofactor evidence="5">
        <name>Mg(2+)</name>
        <dbReference type="ChEBI" id="CHEBI:18420"/>
    </cofactor>
    <text evidence="5">Binds 1 Mg(2+) ion per subunit.</text>
</comment>
<evidence type="ECO:0000313" key="6">
    <source>
        <dbReference type="EMBL" id="MFC4078055.1"/>
    </source>
</evidence>
<dbReference type="EC" id="2.1.2.11" evidence="5"/>
<dbReference type="HAMAP" id="MF_00156">
    <property type="entry name" value="PanB"/>
    <property type="match status" value="1"/>
</dbReference>
<dbReference type="InterPro" id="IPR040442">
    <property type="entry name" value="Pyrv_kinase-like_dom_sf"/>
</dbReference>
<keyword evidence="3 5" id="KW-0566">Pantothenate biosynthesis</keyword>
<dbReference type="CDD" id="cd06557">
    <property type="entry name" value="KPHMT-like"/>
    <property type="match status" value="1"/>
</dbReference>
<feature type="binding site" evidence="5">
    <location>
        <begin position="48"/>
        <end position="49"/>
    </location>
    <ligand>
        <name>3-methyl-2-oxobutanoate</name>
        <dbReference type="ChEBI" id="CHEBI:11851"/>
    </ligand>
</feature>
<comment type="function">
    <text evidence="5">Catalyzes the reversible reaction in which hydroxymethyl group from 5,10-methylenetetrahydrofolate is transferred onto alpha-ketoisovalerate to form ketopantoate.</text>
</comment>
<sequence>MAQEKTVTLRTLRRMKKEGERIAMVTAYDYPSARLAEEAGTDIILVGDSLGMVVLGYDSTVPVTLEEMLHHTKAVTRGARRPLVVTDLPFLTAHLSKDDVLRAAGRLMQEGGARAVKIEGGEEVLSAVRSCVAAGIPVMAHIGLTPQSVHQLGGYLIQGRELESARRLIHEAKQLEEAGAFAVVLECVPEELAESIAQTVSIPVIGIGAGRGCDGQVLVYHDLLQYGAGSSPSFVKVFSQTGQSALSGLQSYVEEVRSGAFPSEEHVFPLKSGVLERLYGEGGDKDAGG</sequence>
<keyword evidence="5" id="KW-0963">Cytoplasm</keyword>
<dbReference type="SUPFAM" id="SSF51621">
    <property type="entry name" value="Phosphoenolpyruvate/pyruvate domain"/>
    <property type="match status" value="1"/>
</dbReference>
<feature type="binding site" evidence="5">
    <location>
        <position position="87"/>
    </location>
    <ligand>
        <name>3-methyl-2-oxobutanoate</name>
        <dbReference type="ChEBI" id="CHEBI:11851"/>
    </ligand>
</feature>
<organism evidence="6 7">
    <name type="scientific">Salinithrix halophila</name>
    <dbReference type="NCBI Taxonomy" id="1485204"/>
    <lineage>
        <taxon>Bacteria</taxon>
        <taxon>Bacillati</taxon>
        <taxon>Bacillota</taxon>
        <taxon>Bacilli</taxon>
        <taxon>Bacillales</taxon>
        <taxon>Thermoactinomycetaceae</taxon>
        <taxon>Salinithrix</taxon>
    </lineage>
</organism>
<keyword evidence="4 5" id="KW-0808">Transferase</keyword>
<dbReference type="PIRSF" id="PIRSF000388">
    <property type="entry name" value="Pantoate_hydroxy_MeTrfase"/>
    <property type="match status" value="1"/>
</dbReference>
<dbReference type="PANTHER" id="PTHR20881">
    <property type="entry name" value="3-METHYL-2-OXOBUTANOATE HYDROXYMETHYLTRANSFERASE"/>
    <property type="match status" value="1"/>
</dbReference>